<proteinExistence type="predicted"/>
<dbReference type="PANTHER" id="PTHR34075:SF5">
    <property type="entry name" value="BLR3430 PROTEIN"/>
    <property type="match status" value="1"/>
</dbReference>
<dbReference type="Proteomes" id="UP000604475">
    <property type="component" value="Unassembled WGS sequence"/>
</dbReference>
<dbReference type="EMBL" id="JAEACQ010000226">
    <property type="protein sequence ID" value="MBL7629299.1"/>
    <property type="molecule type" value="Genomic_DNA"/>
</dbReference>
<evidence type="ECO:0000259" key="1">
    <source>
        <dbReference type="Pfam" id="PF01796"/>
    </source>
</evidence>
<dbReference type="InterPro" id="IPR012340">
    <property type="entry name" value="NA-bd_OB-fold"/>
</dbReference>
<evidence type="ECO:0000313" key="2">
    <source>
        <dbReference type="EMBL" id="MBL7629299.1"/>
    </source>
</evidence>
<accession>A0A937RI69</accession>
<dbReference type="Pfam" id="PF01796">
    <property type="entry name" value="OB_ChsH2_C"/>
    <property type="match status" value="2"/>
</dbReference>
<dbReference type="InterPro" id="IPR002878">
    <property type="entry name" value="ChsH2_C"/>
</dbReference>
<sequence length="318" mass="35096">MTTYVESTVRFPYKRSLGPVIGQFMTGLTEARLLGIRADDRVIVPPVEWDPETGEQLAHEFVEVGPAGTVRSWCWVEKPTTQHPLDRPFAFALIELDGASTGFLHAVDAGRREAMTTGMRVVPRWRTERRGHITDVEAFVPGDQPLPVERAEPAGEPVTMMTYDAEVHYLTPVTENETRVGQAAAEGRFLGLRCPRCARLYVGGKNDCPICAVALTPQDEVDLPQRGTITNYVIITPVQYPGQTETEPFARVHVLLDGVDVVLMFQPVVDLANDDVRPGVRVSAVWTPPDGTGRRALAGWRPTGEPDVDDPALVNRIH</sequence>
<keyword evidence="3" id="KW-1185">Reference proteome</keyword>
<dbReference type="InterPro" id="IPR052513">
    <property type="entry name" value="Thioester_dehydratase-like"/>
</dbReference>
<dbReference type="Gene3D" id="6.10.30.10">
    <property type="match status" value="2"/>
</dbReference>
<protein>
    <submittedName>
        <fullName evidence="2">OB-fold domain-containing protein</fullName>
    </submittedName>
</protein>
<dbReference type="RefSeq" id="WP_203000487.1">
    <property type="nucleotide sequence ID" value="NZ_JADWYU010000138.1"/>
</dbReference>
<evidence type="ECO:0000313" key="3">
    <source>
        <dbReference type="Proteomes" id="UP000604475"/>
    </source>
</evidence>
<name>A0A937RI69_9ACTN</name>
<gene>
    <name evidence="2" type="ORF">I7412_19445</name>
</gene>
<comment type="caution">
    <text evidence="2">The sequence shown here is derived from an EMBL/GenBank/DDBJ whole genome shotgun (WGS) entry which is preliminary data.</text>
</comment>
<organism evidence="2 3">
    <name type="scientific">Frankia nepalensis</name>
    <dbReference type="NCBI Taxonomy" id="1836974"/>
    <lineage>
        <taxon>Bacteria</taxon>
        <taxon>Bacillati</taxon>
        <taxon>Actinomycetota</taxon>
        <taxon>Actinomycetes</taxon>
        <taxon>Frankiales</taxon>
        <taxon>Frankiaceae</taxon>
        <taxon>Frankia</taxon>
    </lineage>
</organism>
<dbReference type="PANTHER" id="PTHR34075">
    <property type="entry name" value="BLR3430 PROTEIN"/>
    <property type="match status" value="1"/>
</dbReference>
<feature type="domain" description="ChsH2 C-terminal OB-fold" evidence="1">
    <location>
        <begin position="62"/>
        <end position="126"/>
    </location>
</feature>
<reference evidence="2" key="1">
    <citation type="submission" date="2020-12" db="EMBL/GenBank/DDBJ databases">
        <title>Genomic characterization of non-nitrogen-fixing Frankia strains.</title>
        <authorList>
            <person name="Carlos-Shanley C."/>
            <person name="Guerra T."/>
            <person name="Hahn D."/>
        </authorList>
    </citation>
    <scope>NUCLEOTIDE SEQUENCE</scope>
    <source>
        <strain evidence="2">CN6</strain>
    </source>
</reference>
<dbReference type="AlphaFoldDB" id="A0A937RI69"/>
<feature type="domain" description="ChsH2 C-terminal OB-fold" evidence="1">
    <location>
        <begin position="220"/>
        <end position="286"/>
    </location>
</feature>
<dbReference type="SUPFAM" id="SSF50249">
    <property type="entry name" value="Nucleic acid-binding proteins"/>
    <property type="match status" value="2"/>
</dbReference>